<reference evidence="2 3" key="1">
    <citation type="journal article" date="2017" name="Elife">
        <title>Extensive horizontal gene transfer in cheese-associated bacteria.</title>
        <authorList>
            <person name="Bonham K.S."/>
            <person name="Wolfe B.E."/>
            <person name="Dutton R.J."/>
        </authorList>
    </citation>
    <scope>NUCLEOTIDE SEQUENCE [LARGE SCALE GENOMIC DNA]</scope>
    <source>
        <strain evidence="2 3">JB196</strain>
    </source>
</reference>
<dbReference type="InterPro" id="IPR013762">
    <property type="entry name" value="Integrase-like_cat_sf"/>
</dbReference>
<gene>
    <name evidence="2" type="ORF">CIK83_10985</name>
</gene>
<proteinExistence type="predicted"/>
<dbReference type="AlphaFoldDB" id="A0A368LGX3"/>
<dbReference type="SUPFAM" id="SSF56349">
    <property type="entry name" value="DNA breaking-rejoining enzymes"/>
    <property type="match status" value="1"/>
</dbReference>
<dbReference type="GO" id="GO:0003677">
    <property type="term" value="F:DNA binding"/>
    <property type="evidence" value="ECO:0007669"/>
    <property type="project" value="InterPro"/>
</dbReference>
<organism evidence="2 3">
    <name type="scientific">Vibrio casei</name>
    <dbReference type="NCBI Taxonomy" id="673372"/>
    <lineage>
        <taxon>Bacteria</taxon>
        <taxon>Pseudomonadati</taxon>
        <taxon>Pseudomonadota</taxon>
        <taxon>Gammaproteobacteria</taxon>
        <taxon>Vibrionales</taxon>
        <taxon>Vibrionaceae</taxon>
        <taxon>Vibrio</taxon>
    </lineage>
</organism>
<dbReference type="Proteomes" id="UP000252479">
    <property type="component" value="Unassembled WGS sequence"/>
</dbReference>
<dbReference type="EMBL" id="QPGL01000002">
    <property type="protein sequence ID" value="RCS70000.1"/>
    <property type="molecule type" value="Genomic_DNA"/>
</dbReference>
<protein>
    <submittedName>
        <fullName evidence="2">Uncharacterized protein</fullName>
    </submittedName>
</protein>
<dbReference type="RefSeq" id="WP_086961228.1">
    <property type="nucleotide sequence ID" value="NZ_FUKS01000038.1"/>
</dbReference>
<sequence>MTDQDQITLNFLTEILSIDEFENEVLIKELMRSFDIINTLFEQVPTSLNYIYSHIKSAKKSSFSSLKIINRKMRSQELVSEKVLIMLITSEPKREQQTLQFDRYKALIITSLFLKRIDKVETKQLMFFAHEMRLLMTGKASHVVNELPDLIRHQKADFDNEWETLITSNENNNTLQQRLKILLKIVRYFLSFSPQQEPNSREISPPKWYRKGISKLTTKADHDERIELNSFTTQFDIENIDVQEWETLDEDSLLSESSKQSLTSQASITADFDLERRQAKSMAANIVRQKLRLNCSTSQATKHDIESLLSYCLSSKSETCQDLLLMLFSGKDITARSDIKWTKKNNAITGYIVEYELPTAKKGAADSEQTVATKIEIPLPTVIFQSHPTLPLNDIQTDKCKATIKLINKSANSHLTLSKVAGFFSQYLKQQNVDIIFDAIFSGNDIRNTPALFYTQVTTTRLLTIKQRYLTTLSLLLKSKEIKLPIPYFDFSHPQAMGSPLPVTKESLIAIFTALKSKVIGVITELPGCHRCENLISGFYLFHIYYTVFVQTIITFSSGYRPVNGWGGTLTDYFIEENMLWISDKEYIKGDNSRLVVLPKITMDILKQYIDYLKIAYKNIGEKSPQAKLRIKKALSGEGHLFFYLFEDGLPIDAKPKATLQYLTILSGVDLIQANWGRHQMRTYLHNAGIPTEHISAWMGHSQGQLHSHGHFSSLSFEGDQEIAKHIDSLLKQLGIEVFSW</sequence>
<evidence type="ECO:0000313" key="2">
    <source>
        <dbReference type="EMBL" id="RCS70000.1"/>
    </source>
</evidence>
<name>A0A368LGX3_9VIBR</name>
<keyword evidence="1" id="KW-0233">DNA recombination</keyword>
<evidence type="ECO:0000313" key="3">
    <source>
        <dbReference type="Proteomes" id="UP000252479"/>
    </source>
</evidence>
<evidence type="ECO:0000256" key="1">
    <source>
        <dbReference type="ARBA" id="ARBA00023172"/>
    </source>
</evidence>
<dbReference type="Gene3D" id="1.10.443.10">
    <property type="entry name" value="Intergrase catalytic core"/>
    <property type="match status" value="1"/>
</dbReference>
<dbReference type="GO" id="GO:0015074">
    <property type="term" value="P:DNA integration"/>
    <property type="evidence" value="ECO:0007669"/>
    <property type="project" value="InterPro"/>
</dbReference>
<accession>A0A368LGX3</accession>
<keyword evidence="3" id="KW-1185">Reference proteome</keyword>
<comment type="caution">
    <text evidence="2">The sequence shown here is derived from an EMBL/GenBank/DDBJ whole genome shotgun (WGS) entry which is preliminary data.</text>
</comment>
<dbReference type="InterPro" id="IPR011010">
    <property type="entry name" value="DNA_brk_join_enz"/>
</dbReference>
<dbReference type="GeneID" id="303189445"/>
<dbReference type="GO" id="GO:0006310">
    <property type="term" value="P:DNA recombination"/>
    <property type="evidence" value="ECO:0007669"/>
    <property type="project" value="UniProtKB-KW"/>
</dbReference>